<evidence type="ECO:0000256" key="1">
    <source>
        <dbReference type="ARBA" id="ARBA00007471"/>
    </source>
</evidence>
<protein>
    <recommendedName>
        <fullName evidence="2">Myotubularin phosphatase domain-containing protein</fullName>
    </recommendedName>
</protein>
<feature type="domain" description="Myotubularin phosphatase" evidence="2">
    <location>
        <begin position="1"/>
        <end position="139"/>
    </location>
</feature>
<dbReference type="Pfam" id="PF06602">
    <property type="entry name" value="Myotub-related"/>
    <property type="match status" value="1"/>
</dbReference>
<proteinExistence type="inferred from homology"/>
<accession>A0A3P6R8U6</accession>
<reference evidence="3 4" key="1">
    <citation type="submission" date="2018-11" db="EMBL/GenBank/DDBJ databases">
        <authorList>
            <consortium name="Pathogen Informatics"/>
        </authorList>
    </citation>
    <scope>NUCLEOTIDE SEQUENCE [LARGE SCALE GENOMIC DNA]</scope>
</reference>
<comment type="similarity">
    <text evidence="1">Belongs to the protein-tyrosine phosphatase family. Non-receptor class myotubularin subfamily.</text>
</comment>
<evidence type="ECO:0000313" key="4">
    <source>
        <dbReference type="Proteomes" id="UP000281553"/>
    </source>
</evidence>
<gene>
    <name evidence="3" type="ORF">DILT_LOCUS1202</name>
</gene>
<dbReference type="EMBL" id="UYRU01007406">
    <property type="protein sequence ID" value="VDK41094.1"/>
    <property type="molecule type" value="Genomic_DNA"/>
</dbReference>
<dbReference type="InterPro" id="IPR010569">
    <property type="entry name" value="Myotubularin-like_Pase_dom"/>
</dbReference>
<dbReference type="InterPro" id="IPR029021">
    <property type="entry name" value="Prot-tyrosine_phosphatase-like"/>
</dbReference>
<sequence length="139" mass="14991">MTLSCISDDLLRESAQFRRDGRFPLITYHHPNKSTYIAVCAEALSASRIVVGKAVLETSEGSVGEFRLAAGLQTPAASKSRLDEQLLSALLPPSRRGTIIDLRVGQSKKKSCTLNLLFSPLAPPPSPMSPRCLGRAEAN</sequence>
<organism evidence="3 4">
    <name type="scientific">Dibothriocephalus latus</name>
    <name type="common">Fish tapeworm</name>
    <name type="synonym">Diphyllobothrium latum</name>
    <dbReference type="NCBI Taxonomy" id="60516"/>
    <lineage>
        <taxon>Eukaryota</taxon>
        <taxon>Metazoa</taxon>
        <taxon>Spiralia</taxon>
        <taxon>Lophotrochozoa</taxon>
        <taxon>Platyhelminthes</taxon>
        <taxon>Cestoda</taxon>
        <taxon>Eucestoda</taxon>
        <taxon>Diphyllobothriidea</taxon>
        <taxon>Diphyllobothriidae</taxon>
        <taxon>Dibothriocephalus</taxon>
    </lineage>
</organism>
<name>A0A3P6R8U6_DIBLA</name>
<keyword evidence="4" id="KW-1185">Reference proteome</keyword>
<dbReference type="PROSITE" id="PS51339">
    <property type="entry name" value="PPASE_MYOTUBULARIN"/>
    <property type="match status" value="1"/>
</dbReference>
<dbReference type="AlphaFoldDB" id="A0A3P6R8U6"/>
<dbReference type="OrthoDB" id="271628at2759"/>
<evidence type="ECO:0000259" key="2">
    <source>
        <dbReference type="PROSITE" id="PS51339"/>
    </source>
</evidence>
<dbReference type="Proteomes" id="UP000281553">
    <property type="component" value="Unassembled WGS sequence"/>
</dbReference>
<evidence type="ECO:0000313" key="3">
    <source>
        <dbReference type="EMBL" id="VDK41094.1"/>
    </source>
</evidence>
<dbReference type="SUPFAM" id="SSF52799">
    <property type="entry name" value="(Phosphotyrosine protein) phosphatases II"/>
    <property type="match status" value="1"/>
</dbReference>